<feature type="compositionally biased region" description="Basic and acidic residues" evidence="1">
    <location>
        <begin position="7"/>
        <end position="22"/>
    </location>
</feature>
<evidence type="ECO:0000256" key="1">
    <source>
        <dbReference type="SAM" id="MobiDB-lite"/>
    </source>
</evidence>
<proteinExistence type="predicted"/>
<feature type="compositionally biased region" description="Basic and acidic residues" evidence="1">
    <location>
        <begin position="103"/>
        <end position="112"/>
    </location>
</feature>
<sequence length="159" mass="16417">MTGETLRQSDGDRVAMDLKPDALKSGTEQVTDQAKLAGDALGSMVPGQEKARDHFTDNAATPSLTHDHGRAGVTESLKPAGAQSTGEAVQQKFDQAASYLQPEKSKTQEVKDALTPGNHSVIQGEGGGIVQSAGEALHSVKETIAGAFGGGPGTQHEAR</sequence>
<dbReference type="Proteomes" id="UP001182556">
    <property type="component" value="Unassembled WGS sequence"/>
</dbReference>
<evidence type="ECO:0000313" key="2">
    <source>
        <dbReference type="EMBL" id="KAK1925739.1"/>
    </source>
</evidence>
<comment type="caution">
    <text evidence="2">The sequence shown here is derived from an EMBL/GenBank/DDBJ whole genome shotgun (WGS) entry which is preliminary data.</text>
</comment>
<dbReference type="AlphaFoldDB" id="A0AAD9FT05"/>
<keyword evidence="3" id="KW-1185">Reference proteome</keyword>
<dbReference type="Gene3D" id="6.10.280.100">
    <property type="match status" value="1"/>
</dbReference>
<organism evidence="2 3">
    <name type="scientific">Papiliotrema laurentii</name>
    <name type="common">Cryptococcus laurentii</name>
    <dbReference type="NCBI Taxonomy" id="5418"/>
    <lineage>
        <taxon>Eukaryota</taxon>
        <taxon>Fungi</taxon>
        <taxon>Dikarya</taxon>
        <taxon>Basidiomycota</taxon>
        <taxon>Agaricomycotina</taxon>
        <taxon>Tremellomycetes</taxon>
        <taxon>Tremellales</taxon>
        <taxon>Rhynchogastremaceae</taxon>
        <taxon>Papiliotrema</taxon>
    </lineage>
</organism>
<gene>
    <name evidence="2" type="ORF">DB88DRAFT_209572</name>
</gene>
<evidence type="ECO:0000313" key="3">
    <source>
        <dbReference type="Proteomes" id="UP001182556"/>
    </source>
</evidence>
<accession>A0AAD9FT05</accession>
<dbReference type="Gene3D" id="6.10.250.2440">
    <property type="match status" value="1"/>
</dbReference>
<reference evidence="2" key="1">
    <citation type="submission" date="2023-02" db="EMBL/GenBank/DDBJ databases">
        <title>Identification and recombinant expression of a fungal hydrolase from Papiliotrema laurentii that hydrolyzes apple cutin and clears colloidal polyester polyurethane.</title>
        <authorList>
            <consortium name="DOE Joint Genome Institute"/>
            <person name="Roman V.A."/>
            <person name="Bojanowski C."/>
            <person name="Crable B.R."/>
            <person name="Wagner D.N."/>
            <person name="Hung C.S."/>
            <person name="Nadeau L.J."/>
            <person name="Schratz L."/>
            <person name="Haridas S."/>
            <person name="Pangilinan J."/>
            <person name="Lipzen A."/>
            <person name="Na H."/>
            <person name="Yan M."/>
            <person name="Ng V."/>
            <person name="Grigoriev I.V."/>
            <person name="Spatafora J.W."/>
            <person name="Barlow D."/>
            <person name="Biffinger J."/>
            <person name="Kelley-Loughnane N."/>
            <person name="Varaljay V.A."/>
            <person name="Crookes-Goodson W.J."/>
        </authorList>
    </citation>
    <scope>NUCLEOTIDE SEQUENCE</scope>
    <source>
        <strain evidence="2">5307AH</strain>
    </source>
</reference>
<feature type="region of interest" description="Disordered" evidence="1">
    <location>
        <begin position="102"/>
        <end position="126"/>
    </location>
</feature>
<name>A0AAD9FT05_PAPLA</name>
<dbReference type="EMBL" id="JAODAN010000003">
    <property type="protein sequence ID" value="KAK1925739.1"/>
    <property type="molecule type" value="Genomic_DNA"/>
</dbReference>
<feature type="region of interest" description="Disordered" evidence="1">
    <location>
        <begin position="1"/>
        <end position="71"/>
    </location>
</feature>
<protein>
    <submittedName>
        <fullName evidence="2">Uncharacterized protein</fullName>
    </submittedName>
</protein>